<comment type="caution">
    <text evidence="1">The sequence shown here is derived from an EMBL/GenBank/DDBJ whole genome shotgun (WGS) entry which is preliminary data.</text>
</comment>
<proteinExistence type="predicted"/>
<evidence type="ECO:0000313" key="2">
    <source>
        <dbReference type="Proteomes" id="UP000823561"/>
    </source>
</evidence>
<dbReference type="PANTHER" id="PTHR31751">
    <property type="entry name" value="SI:CH211-108C17.2-RELATED-RELATED"/>
    <property type="match status" value="1"/>
</dbReference>
<protein>
    <submittedName>
        <fullName evidence="1">Uncharacterized protein</fullName>
    </submittedName>
</protein>
<evidence type="ECO:0000313" key="1">
    <source>
        <dbReference type="EMBL" id="KAG5275360.1"/>
    </source>
</evidence>
<dbReference type="AlphaFoldDB" id="A0AAV6GNR8"/>
<gene>
    <name evidence="1" type="ORF">AALO_G00146560</name>
</gene>
<keyword evidence="2" id="KW-1185">Reference proteome</keyword>
<sequence length="311" mass="35983">MEKECFIRTMEALLPELAIKEVVTDAHPQISALLNPERGKYKAWGIQHSLDIWHAAKSLSKKLRRVGTVKNQTDIQAWIKGIVNHFWYCSKHAVTEEQFKMMWVGVLHHVRDEHSWATGCCQHEPLEEGSQEKQWIKQGSAAHKALAGVVLDKRWLGLVKKFLNFRTTSDLESFQNHILMYSSKRHAYTPFVYKTRTLLAAIDYNKHNRRLPARKRDGQKIYRCSYNKKSKSVYTMKEKKQYSYIPDLQRAILARRLGSGKGLPRKQTLRPADPRRLGLLAPEQPPPTAELVNIHVSRGDLGHRDTEDLED</sequence>
<dbReference type="Proteomes" id="UP000823561">
    <property type="component" value="Chromosome 10"/>
</dbReference>
<organism evidence="1 2">
    <name type="scientific">Alosa alosa</name>
    <name type="common">allis shad</name>
    <dbReference type="NCBI Taxonomy" id="278164"/>
    <lineage>
        <taxon>Eukaryota</taxon>
        <taxon>Metazoa</taxon>
        <taxon>Chordata</taxon>
        <taxon>Craniata</taxon>
        <taxon>Vertebrata</taxon>
        <taxon>Euteleostomi</taxon>
        <taxon>Actinopterygii</taxon>
        <taxon>Neopterygii</taxon>
        <taxon>Teleostei</taxon>
        <taxon>Clupei</taxon>
        <taxon>Clupeiformes</taxon>
        <taxon>Clupeoidei</taxon>
        <taxon>Clupeidae</taxon>
        <taxon>Alosa</taxon>
    </lineage>
</organism>
<accession>A0AAV6GNR8</accession>
<name>A0AAV6GNR8_9TELE</name>
<reference evidence="1" key="1">
    <citation type="submission" date="2020-10" db="EMBL/GenBank/DDBJ databases">
        <title>Chromosome-scale genome assembly of the Allis shad, Alosa alosa.</title>
        <authorList>
            <person name="Margot Z."/>
            <person name="Christophe K."/>
            <person name="Cabau C."/>
            <person name="Louis A."/>
            <person name="Berthelot C."/>
            <person name="Parey E."/>
            <person name="Roest Crollius H."/>
            <person name="Montfort J."/>
            <person name="Robinson-Rechavi M."/>
            <person name="Bucao C."/>
            <person name="Bouchez O."/>
            <person name="Gislard M."/>
            <person name="Lluch J."/>
            <person name="Milhes M."/>
            <person name="Lampietro C."/>
            <person name="Lopez Roques C."/>
            <person name="Donnadieu C."/>
            <person name="Braasch I."/>
            <person name="Desvignes T."/>
            <person name="Postlethwait J."/>
            <person name="Bobe J."/>
            <person name="Guiguen Y."/>
        </authorList>
    </citation>
    <scope>NUCLEOTIDE SEQUENCE</scope>
    <source>
        <strain evidence="1">M-15738</strain>
        <tissue evidence="1">Blood</tissue>
    </source>
</reference>
<dbReference type="PANTHER" id="PTHR31751:SF7">
    <property type="entry name" value="THAP-TYPE DOMAIN-CONTAINING PROTEIN"/>
    <property type="match status" value="1"/>
</dbReference>
<dbReference type="EMBL" id="JADWDJ010000010">
    <property type="protein sequence ID" value="KAG5275360.1"/>
    <property type="molecule type" value="Genomic_DNA"/>
</dbReference>